<sequence length="39" mass="4399">MCQCRGLEKDFFIPSAMLTQRTIVKTDAKPSWLVEKGAV</sequence>
<dbReference type="Proteomes" id="UP000219020">
    <property type="component" value="Unassembled WGS sequence"/>
</dbReference>
<evidence type="ECO:0000313" key="2">
    <source>
        <dbReference type="Proteomes" id="UP000219020"/>
    </source>
</evidence>
<evidence type="ECO:0000313" key="1">
    <source>
        <dbReference type="EMBL" id="PCS22976.1"/>
    </source>
</evidence>
<organism evidence="1 2">
    <name type="scientific">Candidatus Enterovibrio escicola</name>
    <dbReference type="NCBI Taxonomy" id="1927127"/>
    <lineage>
        <taxon>Bacteria</taxon>
        <taxon>Pseudomonadati</taxon>
        <taxon>Pseudomonadota</taxon>
        <taxon>Gammaproteobacteria</taxon>
        <taxon>Vibrionales</taxon>
        <taxon>Vibrionaceae</taxon>
        <taxon>Enterovibrio</taxon>
    </lineage>
</organism>
<dbReference type="AlphaFoldDB" id="A0A2A5T498"/>
<comment type="caution">
    <text evidence="1">The sequence shown here is derived from an EMBL/GenBank/DDBJ whole genome shotgun (WGS) entry which is preliminary data.</text>
</comment>
<dbReference type="EMBL" id="NBYY01000013">
    <property type="protein sequence ID" value="PCS22976.1"/>
    <property type="molecule type" value="Genomic_DNA"/>
</dbReference>
<proteinExistence type="predicted"/>
<reference evidence="2" key="1">
    <citation type="submission" date="2017-04" db="EMBL/GenBank/DDBJ databases">
        <title>Genome evolution of the luminous symbionts of deep sea anglerfish.</title>
        <authorList>
            <person name="Hendry T.A."/>
        </authorList>
    </citation>
    <scope>NUCLEOTIDE SEQUENCE [LARGE SCALE GENOMIC DNA]</scope>
</reference>
<name>A0A2A5T498_9GAMM</name>
<gene>
    <name evidence="1" type="ORF">BTN49_1534</name>
</gene>
<accession>A0A2A5T498</accession>
<protein>
    <submittedName>
        <fullName evidence="1">Uncharacterized protein</fullName>
    </submittedName>
</protein>
<keyword evidence="2" id="KW-1185">Reference proteome</keyword>